<organism evidence="1 2">
    <name type="scientific">Desulforamulus aquiferis</name>
    <dbReference type="NCBI Taxonomy" id="1397668"/>
    <lineage>
        <taxon>Bacteria</taxon>
        <taxon>Bacillati</taxon>
        <taxon>Bacillota</taxon>
        <taxon>Clostridia</taxon>
        <taxon>Eubacteriales</taxon>
        <taxon>Peptococcaceae</taxon>
        <taxon>Desulforamulus</taxon>
    </lineage>
</organism>
<dbReference type="Proteomes" id="UP001172911">
    <property type="component" value="Unassembled WGS sequence"/>
</dbReference>
<name>A0AAW7Z9Y5_9FIRM</name>
<sequence length="79" mass="8446">MGCSSCGSGGASGISIGSGEYVTELKRVHGLEEANRLLADGHSFVGMYFNQEAREEVYILAELKPVSKVKQPIGFVPNK</sequence>
<protein>
    <recommendedName>
        <fullName evidence="3">HMA domain-containing protein</fullName>
    </recommendedName>
</protein>
<dbReference type="AlphaFoldDB" id="A0AAW7Z9Y5"/>
<keyword evidence="2" id="KW-1185">Reference proteome</keyword>
<reference evidence="1" key="1">
    <citation type="journal article" date="2023" name="J. Hazard. Mater.">
        <title>Anaerobic biodegradation of pyrene and benzo[a]pyrene by a new sulfate-reducing Desulforamulus aquiferis strain DSA.</title>
        <authorList>
            <person name="Zhang Z."/>
            <person name="Sun J."/>
            <person name="Gong X."/>
            <person name="Wang C."/>
            <person name="Wang H."/>
        </authorList>
    </citation>
    <scope>NUCLEOTIDE SEQUENCE</scope>
    <source>
        <strain evidence="1">DSA</strain>
    </source>
</reference>
<proteinExistence type="predicted"/>
<dbReference type="EMBL" id="JARPTC010000005">
    <property type="protein sequence ID" value="MDO7786454.1"/>
    <property type="molecule type" value="Genomic_DNA"/>
</dbReference>
<evidence type="ECO:0008006" key="3">
    <source>
        <dbReference type="Google" id="ProtNLM"/>
    </source>
</evidence>
<accession>A0AAW7Z9Y5</accession>
<evidence type="ECO:0000313" key="2">
    <source>
        <dbReference type="Proteomes" id="UP001172911"/>
    </source>
</evidence>
<comment type="caution">
    <text evidence="1">The sequence shown here is derived from an EMBL/GenBank/DDBJ whole genome shotgun (WGS) entry which is preliminary data.</text>
</comment>
<evidence type="ECO:0000313" key="1">
    <source>
        <dbReference type="EMBL" id="MDO7786454.1"/>
    </source>
</evidence>
<reference evidence="1" key="2">
    <citation type="submission" date="2023-03" db="EMBL/GenBank/DDBJ databases">
        <authorList>
            <person name="Zhang Z."/>
        </authorList>
    </citation>
    <scope>NUCLEOTIDE SEQUENCE</scope>
    <source>
        <strain evidence="1">DSA</strain>
    </source>
</reference>
<dbReference type="RefSeq" id="WP_304541487.1">
    <property type="nucleotide sequence ID" value="NZ_JARPTC010000005.1"/>
</dbReference>
<gene>
    <name evidence="1" type="ORF">P6N53_04365</name>
</gene>